<feature type="signal peptide" evidence="1">
    <location>
        <begin position="1"/>
        <end position="18"/>
    </location>
</feature>
<evidence type="ECO:0000313" key="3">
    <source>
        <dbReference type="Proteomes" id="UP000284998"/>
    </source>
</evidence>
<sequence>MRTIAILLCLLFCLPTRAKKMDENNQIPQKDISIRFNFGIASANQEGTGESLWYSNPKKSSRGFQYGIDFLRHHKYIGYGLAFKHYMHGLSFPESAQNSSLHENIQIFYLAPQFSSVHEAQLLKGMISYLDLGIGYAHYLNKGTINKDQKYSVPKSGLGMNSNIGVEYKFHTHLGVKISISVEYYIFKHLDEKIEIPSKMFEKRSKLGVFITSPQLSLIYHL</sequence>
<reference evidence="2 3" key="1">
    <citation type="submission" date="2018-08" db="EMBL/GenBank/DDBJ databases">
        <title>A genome reference for cultivated species of the human gut microbiota.</title>
        <authorList>
            <person name="Zou Y."/>
            <person name="Xue W."/>
            <person name="Luo G."/>
        </authorList>
    </citation>
    <scope>NUCLEOTIDE SEQUENCE [LARGE SCALE GENOMIC DNA]</scope>
    <source>
        <strain evidence="2 3">AM17-44</strain>
    </source>
</reference>
<dbReference type="Proteomes" id="UP000284998">
    <property type="component" value="Unassembled WGS sequence"/>
</dbReference>
<comment type="caution">
    <text evidence="2">The sequence shown here is derived from an EMBL/GenBank/DDBJ whole genome shotgun (WGS) entry which is preliminary data.</text>
</comment>
<evidence type="ECO:0000313" key="2">
    <source>
        <dbReference type="EMBL" id="RHH42035.1"/>
    </source>
</evidence>
<dbReference type="AlphaFoldDB" id="A0A414WUL9"/>
<dbReference type="RefSeq" id="WP_131201004.1">
    <property type="nucleotide sequence ID" value="NZ_QRJS01000033.1"/>
</dbReference>
<dbReference type="EMBL" id="QRJS01000033">
    <property type="protein sequence ID" value="RHH42035.1"/>
    <property type="molecule type" value="Genomic_DNA"/>
</dbReference>
<keyword evidence="1" id="KW-0732">Signal</keyword>
<accession>A0A414WUL9</accession>
<gene>
    <name evidence="2" type="ORF">DW204_11785</name>
</gene>
<proteinExistence type="predicted"/>
<name>A0A414WUL9_9BACT</name>
<feature type="chain" id="PRO_5019318852" description="Outer membrane protein beta-barrel domain-containing protein" evidence="1">
    <location>
        <begin position="19"/>
        <end position="222"/>
    </location>
</feature>
<evidence type="ECO:0000256" key="1">
    <source>
        <dbReference type="SAM" id="SignalP"/>
    </source>
</evidence>
<protein>
    <recommendedName>
        <fullName evidence="4">Outer membrane protein beta-barrel domain-containing protein</fullName>
    </recommendedName>
</protein>
<evidence type="ECO:0008006" key="4">
    <source>
        <dbReference type="Google" id="ProtNLM"/>
    </source>
</evidence>
<organism evidence="2 3">
    <name type="scientific">Phocaeicola plebeius</name>
    <dbReference type="NCBI Taxonomy" id="310297"/>
    <lineage>
        <taxon>Bacteria</taxon>
        <taxon>Pseudomonadati</taxon>
        <taxon>Bacteroidota</taxon>
        <taxon>Bacteroidia</taxon>
        <taxon>Bacteroidales</taxon>
        <taxon>Bacteroidaceae</taxon>
        <taxon>Phocaeicola</taxon>
    </lineage>
</organism>